<keyword evidence="4" id="KW-0653">Protein transport</keyword>
<dbReference type="GO" id="GO:0006887">
    <property type="term" value="P:exocytosis"/>
    <property type="evidence" value="ECO:0007669"/>
    <property type="project" value="UniProtKB-KW"/>
</dbReference>
<dbReference type="Pfam" id="PF20669">
    <property type="entry name" value="Exo70_N"/>
    <property type="match status" value="1"/>
</dbReference>
<dbReference type="OrthoDB" id="1922221at2759"/>
<evidence type="ECO:0000259" key="5">
    <source>
        <dbReference type="Pfam" id="PF03081"/>
    </source>
</evidence>
<sequence length="664" mass="72891">MATSYSSFPSFPTARQVSPLQLQAAKMAVGINSSLSTTRIAADEEARAEVEVLNSRLEKTSQLTKKIQASLSRLESSGKSVQEAVGPILGNTRKLQVLGSNIDGIIGAIDRVRQPSDIKNNEEDVIRSGPDKAGLAAFLASVKRVNKALGDMQRANLRSNQQAVVDLSKLLTSGNTQLEKYFQRLLQEDSNPVEPLYFITKEKPFPALSQDKTTRLGLISAYLATVARSSQYPDNPVLQAYAGVRGPYLTGTLQNLSSASINTAKKKNPDAIYRPGTNGIGTYAQGMEGAFLAEYDNICALFSRDEWGKVFNLTCQGAISELARTIRELNAHIKGSLATDCYLAYEIIEIMSNLSSNMESRTGELKPSFAAAMKPIRETGKSSLGELLEETRRRVYNLPLIPADGAAVPVTQETMTRLQTMVNFLRPISSIMISIGDGGWKTNVASNGALDVVPSLSSFDVGADGQQIFANYSMDTIDSLLTSLESKAKPIARGRPILGVFMLNNASIVDRMIRTSELEPLLRPPLPAIEKWRKQGIRMYTEVWQDAAKLIMEVQYTNRGQRPPSGSSASVDSAAILKGLGSKEKDAIKKKFEAFNTTFDDLVSKHKVLSMEREVREVLAKEVQQMLEPLYGRFWDRYHEVDKGKGKYVKYDKASISGVFLSLA</sequence>
<dbReference type="PANTHER" id="PTHR12542:SF41">
    <property type="entry name" value="EXOCYST COMPLEX COMPONENT 7"/>
    <property type="match status" value="1"/>
</dbReference>
<dbReference type="Gene3D" id="1.20.1280.170">
    <property type="entry name" value="Exocyst complex component Exo70"/>
    <property type="match status" value="1"/>
</dbReference>
<evidence type="ECO:0000256" key="4">
    <source>
        <dbReference type="RuleBase" id="RU365026"/>
    </source>
</evidence>
<dbReference type="Pfam" id="PF03081">
    <property type="entry name" value="Exo70_C"/>
    <property type="match status" value="1"/>
</dbReference>
<dbReference type="InterPro" id="IPR046364">
    <property type="entry name" value="Exo70_C"/>
</dbReference>
<dbReference type="EMBL" id="PDLN01000002">
    <property type="protein sequence ID" value="RDW92038.1"/>
    <property type="molecule type" value="Genomic_DNA"/>
</dbReference>
<reference evidence="6 7" key="1">
    <citation type="journal article" date="2018" name="IMA Fungus">
        <title>IMA Genome-F 9: Draft genome sequence of Annulohypoxylon stygium, Aspergillus mulundensis, Berkeleyomyces basicola (syn. Thielaviopsis basicola), Ceratocystis smalleyi, two Cercospora beticola strains, Coleophoma cylindrospora, Fusarium fracticaudum, Phialophora cf. hyalina, and Morchella septimelata.</title>
        <authorList>
            <person name="Wingfield B.D."/>
            <person name="Bills G.F."/>
            <person name="Dong Y."/>
            <person name="Huang W."/>
            <person name="Nel W.J."/>
            <person name="Swalarsk-Parry B.S."/>
            <person name="Vaghefi N."/>
            <person name="Wilken P.M."/>
            <person name="An Z."/>
            <person name="de Beer Z.W."/>
            <person name="De Vos L."/>
            <person name="Chen L."/>
            <person name="Duong T.A."/>
            <person name="Gao Y."/>
            <person name="Hammerbacher A."/>
            <person name="Kikkert J.R."/>
            <person name="Li Y."/>
            <person name="Li H."/>
            <person name="Li K."/>
            <person name="Li Q."/>
            <person name="Liu X."/>
            <person name="Ma X."/>
            <person name="Naidoo K."/>
            <person name="Pethybridge S.J."/>
            <person name="Sun J."/>
            <person name="Steenkamp E.T."/>
            <person name="van der Nest M.A."/>
            <person name="van Wyk S."/>
            <person name="Wingfield M.J."/>
            <person name="Xiong C."/>
            <person name="Yue Q."/>
            <person name="Zhang X."/>
        </authorList>
    </citation>
    <scope>NUCLEOTIDE SEQUENCE [LARGE SCALE GENOMIC DNA]</scope>
    <source>
        <strain evidence="6 7">BP5796</strain>
    </source>
</reference>
<accession>A0A3D8T219</accession>
<protein>
    <recommendedName>
        <fullName evidence="4">Exocyst complex protein EXO70</fullName>
    </recommendedName>
</protein>
<keyword evidence="2 4" id="KW-0813">Transport</keyword>
<feature type="domain" description="Exocyst complex subunit Exo70 C-terminal" evidence="5">
    <location>
        <begin position="277"/>
        <end position="660"/>
    </location>
</feature>
<comment type="caution">
    <text evidence="6">The sequence shown here is derived from an EMBL/GenBank/DDBJ whole genome shotgun (WGS) entry which is preliminary data.</text>
</comment>
<comment type="subcellular location">
    <subcellularLocation>
        <location evidence="4">Bud</location>
    </subcellularLocation>
    <subcellularLocation>
        <location evidence="4">Bud neck</location>
    </subcellularLocation>
</comment>
<dbReference type="InterPro" id="IPR004140">
    <property type="entry name" value="Exo70"/>
</dbReference>
<dbReference type="GO" id="GO:0000145">
    <property type="term" value="C:exocyst"/>
    <property type="evidence" value="ECO:0007669"/>
    <property type="project" value="InterPro"/>
</dbReference>
<evidence type="ECO:0000313" key="7">
    <source>
        <dbReference type="Proteomes" id="UP000256328"/>
    </source>
</evidence>
<comment type="similarity">
    <text evidence="1 4">Belongs to the EXO70 family.</text>
</comment>
<evidence type="ECO:0000256" key="3">
    <source>
        <dbReference type="ARBA" id="ARBA00022483"/>
    </source>
</evidence>
<comment type="function">
    <text evidence="4">Involved in the secretory pathway as part of the exocyst complex which tethers secretory vesicles to the sites of exocytosis. Also plays a role in the assembly of the exocyst.</text>
</comment>
<name>A0A3D8T219_9HELO</name>
<proteinExistence type="inferred from homology"/>
<keyword evidence="7" id="KW-1185">Reference proteome</keyword>
<dbReference type="Proteomes" id="UP000256328">
    <property type="component" value="Unassembled WGS sequence"/>
</dbReference>
<organism evidence="6 7">
    <name type="scientific">Coleophoma crateriformis</name>
    <dbReference type="NCBI Taxonomy" id="565419"/>
    <lineage>
        <taxon>Eukaryota</taxon>
        <taxon>Fungi</taxon>
        <taxon>Dikarya</taxon>
        <taxon>Ascomycota</taxon>
        <taxon>Pezizomycotina</taxon>
        <taxon>Leotiomycetes</taxon>
        <taxon>Helotiales</taxon>
        <taxon>Dermateaceae</taxon>
        <taxon>Coleophoma</taxon>
    </lineage>
</organism>
<evidence type="ECO:0000313" key="6">
    <source>
        <dbReference type="EMBL" id="RDW92038.1"/>
    </source>
</evidence>
<dbReference type="GO" id="GO:0015031">
    <property type="term" value="P:protein transport"/>
    <property type="evidence" value="ECO:0007669"/>
    <property type="project" value="UniProtKB-KW"/>
</dbReference>
<evidence type="ECO:0000256" key="2">
    <source>
        <dbReference type="ARBA" id="ARBA00022448"/>
    </source>
</evidence>
<dbReference type="PANTHER" id="PTHR12542">
    <property type="entry name" value="EXOCYST COMPLEX PROTEIN EXO70"/>
    <property type="match status" value="1"/>
</dbReference>
<dbReference type="SUPFAM" id="SSF74788">
    <property type="entry name" value="Cullin repeat-like"/>
    <property type="match status" value="1"/>
</dbReference>
<evidence type="ECO:0000256" key="1">
    <source>
        <dbReference type="ARBA" id="ARBA00006756"/>
    </source>
</evidence>
<dbReference type="InterPro" id="IPR016159">
    <property type="entry name" value="Cullin_repeat-like_dom_sf"/>
</dbReference>
<dbReference type="GO" id="GO:0005546">
    <property type="term" value="F:phosphatidylinositol-4,5-bisphosphate binding"/>
    <property type="evidence" value="ECO:0007669"/>
    <property type="project" value="InterPro"/>
</dbReference>
<dbReference type="AlphaFoldDB" id="A0A3D8T219"/>
<keyword evidence="3 4" id="KW-0268">Exocytosis</keyword>
<dbReference type="GO" id="GO:0005935">
    <property type="term" value="C:cellular bud neck"/>
    <property type="evidence" value="ECO:0007669"/>
    <property type="project" value="UniProtKB-SubCell"/>
</dbReference>
<gene>
    <name evidence="6" type="ORF">BP5796_01432</name>
</gene>